<proteinExistence type="predicted"/>
<keyword evidence="1" id="KW-0479">Metal-binding</keyword>
<evidence type="ECO:0000259" key="5">
    <source>
        <dbReference type="PROSITE" id="PS50222"/>
    </source>
</evidence>
<dbReference type="STRING" id="37360.A0A0G4J437"/>
<evidence type="ECO:0000313" key="8">
    <source>
        <dbReference type="Proteomes" id="UP000039324"/>
    </source>
</evidence>
<feature type="domain" description="EF-hand" evidence="5">
    <location>
        <begin position="228"/>
        <end position="263"/>
    </location>
</feature>
<name>A0A0G4J437_PLABS</name>
<dbReference type="AlphaFoldDB" id="A0A0G4J437"/>
<dbReference type="CDD" id="cd00051">
    <property type="entry name" value="EFh"/>
    <property type="match status" value="1"/>
</dbReference>
<dbReference type="InterPro" id="IPR002048">
    <property type="entry name" value="EF_hand_dom"/>
</dbReference>
<keyword evidence="7" id="KW-0496">Mitochondrion</keyword>
<dbReference type="PROSITE" id="PS50222">
    <property type="entry name" value="EF_HAND_2"/>
    <property type="match status" value="2"/>
</dbReference>
<dbReference type="InterPro" id="IPR018247">
    <property type="entry name" value="EF_Hand_1_Ca_BS"/>
</dbReference>
<evidence type="ECO:0000256" key="4">
    <source>
        <dbReference type="SAM" id="MobiDB-lite"/>
    </source>
</evidence>
<reference evidence="6 8" key="1">
    <citation type="submission" date="2015-02" db="EMBL/GenBank/DDBJ databases">
        <authorList>
            <person name="Chooi Y.-H."/>
        </authorList>
    </citation>
    <scope>NUCLEOTIDE SEQUENCE [LARGE SCALE GENOMIC DNA]</scope>
    <source>
        <strain evidence="6">E3</strain>
    </source>
</reference>
<feature type="domain" description="EF-hand" evidence="5">
    <location>
        <begin position="187"/>
        <end position="222"/>
    </location>
</feature>
<dbReference type="Proteomes" id="UP000039324">
    <property type="component" value="Unassembled WGS sequence"/>
</dbReference>
<dbReference type="PROSITE" id="PS00018">
    <property type="entry name" value="EF_HAND_1"/>
    <property type="match status" value="1"/>
</dbReference>
<evidence type="ECO:0000256" key="1">
    <source>
        <dbReference type="ARBA" id="ARBA00022723"/>
    </source>
</evidence>
<accession>A0A0G4J437</accession>
<feature type="region of interest" description="Disordered" evidence="4">
    <location>
        <begin position="1"/>
        <end position="74"/>
    </location>
</feature>
<reference evidence="7 9" key="2">
    <citation type="submission" date="2018-03" db="EMBL/GenBank/DDBJ databases">
        <authorList>
            <person name="Fogelqvist J."/>
        </authorList>
    </citation>
    <scope>NUCLEOTIDE SEQUENCE [LARGE SCALE GENOMIC DNA]</scope>
</reference>
<dbReference type="SMART" id="SM00054">
    <property type="entry name" value="EFh"/>
    <property type="match status" value="2"/>
</dbReference>
<keyword evidence="3" id="KW-0106">Calcium</keyword>
<dbReference type="InterPro" id="IPR011992">
    <property type="entry name" value="EF-hand-dom_pair"/>
</dbReference>
<dbReference type="EMBL" id="OVEO01000004">
    <property type="protein sequence ID" value="SPQ95772.1"/>
    <property type="molecule type" value="Genomic_DNA"/>
</dbReference>
<feature type="compositionally biased region" description="Polar residues" evidence="4">
    <location>
        <begin position="1"/>
        <end position="17"/>
    </location>
</feature>
<geneLocation type="mitochondrion" evidence="7"/>
<evidence type="ECO:0000256" key="2">
    <source>
        <dbReference type="ARBA" id="ARBA00022737"/>
    </source>
</evidence>
<dbReference type="Gene3D" id="1.10.238.10">
    <property type="entry name" value="EF-hand"/>
    <property type="match status" value="1"/>
</dbReference>
<evidence type="ECO:0000256" key="3">
    <source>
        <dbReference type="ARBA" id="ARBA00022837"/>
    </source>
</evidence>
<keyword evidence="2" id="KW-0677">Repeat</keyword>
<dbReference type="OrthoDB" id="191686at2759"/>
<evidence type="ECO:0000313" key="9">
    <source>
        <dbReference type="Proteomes" id="UP000290189"/>
    </source>
</evidence>
<dbReference type="Proteomes" id="UP000290189">
    <property type="component" value="Unassembled WGS sequence"/>
</dbReference>
<evidence type="ECO:0000313" key="7">
    <source>
        <dbReference type="EMBL" id="SPQ95772.1"/>
    </source>
</evidence>
<organism evidence="6 8">
    <name type="scientific">Plasmodiophora brassicae</name>
    <name type="common">Clubroot disease agent</name>
    <dbReference type="NCBI Taxonomy" id="37360"/>
    <lineage>
        <taxon>Eukaryota</taxon>
        <taxon>Sar</taxon>
        <taxon>Rhizaria</taxon>
        <taxon>Endomyxa</taxon>
        <taxon>Phytomyxea</taxon>
        <taxon>Plasmodiophorida</taxon>
        <taxon>Plasmodiophoridae</taxon>
        <taxon>Plasmodiophora</taxon>
    </lineage>
</organism>
<dbReference type="GO" id="GO:0005509">
    <property type="term" value="F:calcium ion binding"/>
    <property type="evidence" value="ECO:0007669"/>
    <property type="project" value="InterPro"/>
</dbReference>
<gene>
    <name evidence="6" type="ORF">PBRA_008987</name>
    <name evidence="7" type="ORF">PLBR_LOCUS2987</name>
</gene>
<feature type="compositionally biased region" description="Acidic residues" evidence="4">
    <location>
        <begin position="43"/>
        <end position="52"/>
    </location>
</feature>
<dbReference type="EMBL" id="CDSF01000126">
    <property type="protein sequence ID" value="CEP02403.1"/>
    <property type="molecule type" value="Genomic_DNA"/>
</dbReference>
<dbReference type="SUPFAM" id="SSF47473">
    <property type="entry name" value="EF-hand"/>
    <property type="match status" value="1"/>
</dbReference>
<feature type="compositionally biased region" description="Polar residues" evidence="4">
    <location>
        <begin position="62"/>
        <end position="74"/>
    </location>
</feature>
<feature type="compositionally biased region" description="Basic and acidic residues" evidence="4">
    <location>
        <begin position="28"/>
        <end position="42"/>
    </location>
</feature>
<protein>
    <recommendedName>
        <fullName evidence="5">EF-hand domain-containing protein</fullName>
    </recommendedName>
</protein>
<dbReference type="Pfam" id="PF13499">
    <property type="entry name" value="EF-hand_7"/>
    <property type="match status" value="1"/>
</dbReference>
<evidence type="ECO:0000313" key="6">
    <source>
        <dbReference type="EMBL" id="CEP02403.1"/>
    </source>
</evidence>
<keyword evidence="8" id="KW-1185">Reference proteome</keyword>
<dbReference type="PANTHER" id="PTHR45942">
    <property type="entry name" value="PROTEIN PHOSPATASE 3 REGULATORY SUBUNIT B ALPHA ISOFORM TYPE 1"/>
    <property type="match status" value="1"/>
</dbReference>
<sequence>MNPSSSRPGERASTSQVAPLDAVVTIRSKGETRRGGVDKDLKEDSDDDDSDEGGLTGDRHAQYSSDEGEGTSTTLPAWTNVLRCRWWRPSKEADLSRAGLSEVEIEELKMISPFDDKYLRRLCARYLRMDTRRRGYITLSQMMKMGEFQLCPFRDRMAEVFRAGLKSSRMTFQDFAQTLAVFSRGTPRDHKIRFLYKVYDADGDGVVSRMDLLTTLRAVVDGIGKDGLVEQIVDKILEECDPENSGTIAFREFREALIETDIDMRVNLIL</sequence>